<name>A0A8I2YCJ2_9AGAM</name>
<dbReference type="EMBL" id="JAGFBS010000087">
    <property type="protein sequence ID" value="KAG6369352.1"/>
    <property type="molecule type" value="Genomic_DNA"/>
</dbReference>
<reference evidence="1" key="1">
    <citation type="submission" date="2021-03" db="EMBL/GenBank/DDBJ databases">
        <title>Evolutionary innovations through gain and loss of genes in the ectomycorrhizal Boletales.</title>
        <authorList>
            <person name="Wu G."/>
            <person name="Miyauchi S."/>
            <person name="Morin E."/>
            <person name="Yang Z.-L."/>
            <person name="Xu J."/>
            <person name="Martin F.M."/>
        </authorList>
    </citation>
    <scope>NUCLEOTIDE SEQUENCE</scope>
    <source>
        <strain evidence="1">BR01</strain>
    </source>
</reference>
<gene>
    <name evidence="1" type="ORF">JVT61DRAFT_14995</name>
</gene>
<evidence type="ECO:0000313" key="2">
    <source>
        <dbReference type="Proteomes" id="UP000683000"/>
    </source>
</evidence>
<dbReference type="AlphaFoldDB" id="A0A8I2YCJ2"/>
<comment type="caution">
    <text evidence="1">The sequence shown here is derived from an EMBL/GenBank/DDBJ whole genome shotgun (WGS) entry which is preliminary data.</text>
</comment>
<keyword evidence="2" id="KW-1185">Reference proteome</keyword>
<evidence type="ECO:0000313" key="1">
    <source>
        <dbReference type="EMBL" id="KAG6369352.1"/>
    </source>
</evidence>
<accession>A0A8I2YCJ2</accession>
<sequence length="373" mass="41766">MHTRISSKIGLSLQHSFQLIVVHSEVKRKHIHCPKTKLPSQHKEFILPKSTKNDLGGEVLGGDGKILNDPHDAADHVKIDQILSLLGNLPLDTLQVIEQFTADHFVNLLTAIAEEYPRSHAKLTYLEENKKLFIMQPSSTHEAFIVALTHAINTFTSGIGHDQYNYNFGGSLNKSLFSTQPNGSSIRAIPDYQLVMENNSDHAPGIPLIPKWIREVSFTVSPTYTRKHLRQVVKSQPSVDLAFMIRIEESPKWASPRSKDTHVQKLRSQLFCTYKDFILDLPAGSLGPVVVEEFTRISITCVTFELYLRHPDGHLVVNSNLQDDYLAHGVLYPTVAMENVDLLLGKASDCLIQLLIGGMEVSQEDVQAIEVVH</sequence>
<protein>
    <submittedName>
        <fullName evidence="1">Uncharacterized protein</fullName>
    </submittedName>
</protein>
<dbReference type="OrthoDB" id="2679919at2759"/>
<proteinExistence type="predicted"/>
<organism evidence="1 2">
    <name type="scientific">Boletus reticuloceps</name>
    <dbReference type="NCBI Taxonomy" id="495285"/>
    <lineage>
        <taxon>Eukaryota</taxon>
        <taxon>Fungi</taxon>
        <taxon>Dikarya</taxon>
        <taxon>Basidiomycota</taxon>
        <taxon>Agaricomycotina</taxon>
        <taxon>Agaricomycetes</taxon>
        <taxon>Agaricomycetidae</taxon>
        <taxon>Boletales</taxon>
        <taxon>Boletineae</taxon>
        <taxon>Boletaceae</taxon>
        <taxon>Boletoideae</taxon>
        <taxon>Boletus</taxon>
    </lineage>
</organism>
<dbReference type="Proteomes" id="UP000683000">
    <property type="component" value="Unassembled WGS sequence"/>
</dbReference>